<evidence type="ECO:0000313" key="3">
    <source>
        <dbReference type="Proteomes" id="UP000021816"/>
    </source>
</evidence>
<protein>
    <submittedName>
        <fullName evidence="2">Uncharacterized protein</fullName>
    </submittedName>
</protein>
<organism evidence="2 3">
    <name type="scientific">Candidatus Accumulibacter appositus</name>
    <dbReference type="NCBI Taxonomy" id="1454003"/>
    <lineage>
        <taxon>Bacteria</taxon>
        <taxon>Pseudomonadati</taxon>
        <taxon>Pseudomonadota</taxon>
        <taxon>Betaproteobacteria</taxon>
        <taxon>Candidatus Accumulibacter</taxon>
    </lineage>
</organism>
<dbReference type="AlphaFoldDB" id="A0A011P2X1"/>
<sequence length="43" mass="4941">MQSEDRHASAGRHLDPAAKEARFTPLTVSKRHARTQMTEMSFR</sequence>
<dbReference type="PATRIC" id="fig|1454003.3.peg.913"/>
<dbReference type="Proteomes" id="UP000021816">
    <property type="component" value="Unassembled WGS sequence"/>
</dbReference>
<accession>A0A011P2X1</accession>
<dbReference type="EMBL" id="JEMX01000015">
    <property type="protein sequence ID" value="EXI81941.1"/>
    <property type="molecule type" value="Genomic_DNA"/>
</dbReference>
<feature type="region of interest" description="Disordered" evidence="1">
    <location>
        <begin position="1"/>
        <end position="43"/>
    </location>
</feature>
<reference evidence="2 3" key="1">
    <citation type="submission" date="2014-02" db="EMBL/GenBank/DDBJ databases">
        <title>Expanding our view of genomic diversity in Candidatus Accumulibacter clades.</title>
        <authorList>
            <person name="Skennerton C.T."/>
            <person name="Barr J.J."/>
            <person name="Slater F.R."/>
            <person name="Bond P.L."/>
            <person name="Tyson G.W."/>
        </authorList>
    </citation>
    <scope>NUCLEOTIDE SEQUENCE [LARGE SCALE GENOMIC DNA]</scope>
    <source>
        <strain evidence="3">BA-92</strain>
    </source>
</reference>
<name>A0A011P2X1_9PROT</name>
<evidence type="ECO:0000256" key="1">
    <source>
        <dbReference type="SAM" id="MobiDB-lite"/>
    </source>
</evidence>
<proteinExistence type="predicted"/>
<gene>
    <name evidence="2" type="ORF">AW10_00886</name>
</gene>
<comment type="caution">
    <text evidence="2">The sequence shown here is derived from an EMBL/GenBank/DDBJ whole genome shotgun (WGS) entry which is preliminary data.</text>
</comment>
<evidence type="ECO:0000313" key="2">
    <source>
        <dbReference type="EMBL" id="EXI81941.1"/>
    </source>
</evidence>
<feature type="compositionally biased region" description="Basic and acidic residues" evidence="1">
    <location>
        <begin position="1"/>
        <end position="22"/>
    </location>
</feature>